<protein>
    <submittedName>
        <fullName evidence="1">Uncharacterized protein</fullName>
    </submittedName>
</protein>
<evidence type="ECO:0000313" key="1">
    <source>
        <dbReference type="EMBL" id="QSZ66110.1"/>
    </source>
</evidence>
<sequence>MMQGGRDLSPERITVSEDVVSYVEGRDCDFRVCTSCGGPILLPIAVKSPKYTDVQVRAGRRMIYISMYQAPYLDTIGMEMVPSYYRE</sequence>
<reference evidence="1" key="2">
    <citation type="submission" date="2019-02" db="EMBL/GenBank/DDBJ databases">
        <authorList>
            <person name="Chen S.-C."/>
            <person name="Chien H.-H."/>
            <person name="Lai M.-C."/>
        </authorList>
    </citation>
    <scope>NUCLEOTIDE SEQUENCE</scope>
    <source>
        <strain evidence="1">N2F9704</strain>
    </source>
</reference>
<accession>A0A8A3S381</accession>
<dbReference type="Proteomes" id="UP001042704">
    <property type="component" value="Chromosome"/>
</dbReference>
<name>A0A8A3S381_9EURY</name>
<keyword evidence="2" id="KW-1185">Reference proteome</keyword>
<dbReference type="KEGG" id="maqe:RJ40_00620"/>
<dbReference type="AlphaFoldDB" id="A0A8A3S381"/>
<reference evidence="1" key="1">
    <citation type="journal article" date="2001" name="Int. J. Syst. Evol. Microbiol.">
        <title>Methanofollis aquaemaris sp. nov., a methanogen isolated from an aquaculture fish pond.</title>
        <authorList>
            <person name="Lai M.C."/>
            <person name="Chen S.C."/>
        </authorList>
    </citation>
    <scope>NUCLEOTIDE SEQUENCE</scope>
    <source>
        <strain evidence="1">N2F9704</strain>
    </source>
</reference>
<evidence type="ECO:0000313" key="2">
    <source>
        <dbReference type="Proteomes" id="UP001042704"/>
    </source>
</evidence>
<gene>
    <name evidence="1" type="ORF">RJ40_00620</name>
</gene>
<dbReference type="GeneID" id="76422812"/>
<dbReference type="RefSeq" id="WP_265581411.1">
    <property type="nucleotide sequence ID" value="NZ_CP036172.1"/>
</dbReference>
<proteinExistence type="predicted"/>
<dbReference type="EMBL" id="CP036172">
    <property type="protein sequence ID" value="QSZ66110.1"/>
    <property type="molecule type" value="Genomic_DNA"/>
</dbReference>
<organism evidence="1 2">
    <name type="scientific">Methanofollis aquaemaris</name>
    <dbReference type="NCBI Taxonomy" id="126734"/>
    <lineage>
        <taxon>Archaea</taxon>
        <taxon>Methanobacteriati</taxon>
        <taxon>Methanobacteriota</taxon>
        <taxon>Stenosarchaea group</taxon>
        <taxon>Methanomicrobia</taxon>
        <taxon>Methanomicrobiales</taxon>
        <taxon>Methanomicrobiaceae</taxon>
        <taxon>Methanofollis</taxon>
    </lineage>
</organism>